<evidence type="ECO:0000313" key="3">
    <source>
        <dbReference type="EMBL" id="OGH03248.1"/>
    </source>
</evidence>
<keyword evidence="1" id="KW-0175">Coiled coil</keyword>
<organism evidence="3 4">
    <name type="scientific">Candidatus Lambdaproteobacteria bacterium RIFOXYD2_FULL_56_26</name>
    <dbReference type="NCBI Taxonomy" id="1817773"/>
    <lineage>
        <taxon>Bacteria</taxon>
        <taxon>Pseudomonadati</taxon>
        <taxon>Pseudomonadota</taxon>
        <taxon>Candidatus Lambdaproteobacteria</taxon>
    </lineage>
</organism>
<dbReference type="Proteomes" id="UP000177583">
    <property type="component" value="Unassembled WGS sequence"/>
</dbReference>
<keyword evidence="2" id="KW-0812">Transmembrane</keyword>
<keyword evidence="2" id="KW-1133">Transmembrane helix</keyword>
<dbReference type="AlphaFoldDB" id="A0A1F6GYL9"/>
<keyword evidence="2" id="KW-0472">Membrane</keyword>
<accession>A0A1F6GYL9</accession>
<protein>
    <submittedName>
        <fullName evidence="3">Uncharacterized protein</fullName>
    </submittedName>
</protein>
<reference evidence="3 4" key="1">
    <citation type="journal article" date="2016" name="Nat. Commun.">
        <title>Thousands of microbial genomes shed light on interconnected biogeochemical processes in an aquifer system.</title>
        <authorList>
            <person name="Anantharaman K."/>
            <person name="Brown C.T."/>
            <person name="Hug L.A."/>
            <person name="Sharon I."/>
            <person name="Castelle C.J."/>
            <person name="Probst A.J."/>
            <person name="Thomas B.C."/>
            <person name="Singh A."/>
            <person name="Wilkins M.J."/>
            <person name="Karaoz U."/>
            <person name="Brodie E.L."/>
            <person name="Williams K.H."/>
            <person name="Hubbard S.S."/>
            <person name="Banfield J.F."/>
        </authorList>
    </citation>
    <scope>NUCLEOTIDE SEQUENCE [LARGE SCALE GENOMIC DNA]</scope>
</reference>
<dbReference type="EMBL" id="MFNF01000018">
    <property type="protein sequence ID" value="OGH03248.1"/>
    <property type="molecule type" value="Genomic_DNA"/>
</dbReference>
<proteinExistence type="predicted"/>
<feature type="coiled-coil region" evidence="1">
    <location>
        <begin position="58"/>
        <end position="85"/>
    </location>
</feature>
<feature type="transmembrane region" description="Helical" evidence="2">
    <location>
        <begin position="30"/>
        <end position="53"/>
    </location>
</feature>
<name>A0A1F6GYL9_9PROT</name>
<evidence type="ECO:0000256" key="1">
    <source>
        <dbReference type="SAM" id="Coils"/>
    </source>
</evidence>
<evidence type="ECO:0000313" key="4">
    <source>
        <dbReference type="Proteomes" id="UP000177583"/>
    </source>
</evidence>
<comment type="caution">
    <text evidence="3">The sequence shown here is derived from an EMBL/GenBank/DDBJ whole genome shotgun (WGS) entry which is preliminary data.</text>
</comment>
<sequence>MDRDKKEIYTITVVRNFGVPLSFTIEKRKVALFAFLAAVVAGFLLFAALDYLVIRTQNHKVRNELAAAKDKLTELSKQVALMDQKYFSLGQQSTGRGLYKDSLLEQKTLDTGNLWDEAKGSLSVEELQEGIALEVTDLNAEVRGDQLHLNVSLVNRSNPDQPIGGYVCISLINSDAKPTSFKSVTGGALGDNGFPIAFKQGKQYFIQNRGAKREILMSLALKEADEYYTDAMVFVYSYKGTLLTRTSHSLSKAIFLE</sequence>
<gene>
    <name evidence="3" type="ORF">A2557_00815</name>
</gene>
<evidence type="ECO:0000256" key="2">
    <source>
        <dbReference type="SAM" id="Phobius"/>
    </source>
</evidence>